<accession>A0A8S9ZDD0</accession>
<dbReference type="OrthoDB" id="5892325at2759"/>
<dbReference type="EMBL" id="JABEBT010000147">
    <property type="protein sequence ID" value="KAF7629180.1"/>
    <property type="molecule type" value="Genomic_DNA"/>
</dbReference>
<evidence type="ECO:0000313" key="2">
    <source>
        <dbReference type="EMBL" id="KAF7629180.1"/>
    </source>
</evidence>
<organism evidence="2 3">
    <name type="scientific">Meloidogyne graminicola</name>
    <dbReference type="NCBI Taxonomy" id="189291"/>
    <lineage>
        <taxon>Eukaryota</taxon>
        <taxon>Metazoa</taxon>
        <taxon>Ecdysozoa</taxon>
        <taxon>Nematoda</taxon>
        <taxon>Chromadorea</taxon>
        <taxon>Rhabditida</taxon>
        <taxon>Tylenchina</taxon>
        <taxon>Tylenchomorpha</taxon>
        <taxon>Tylenchoidea</taxon>
        <taxon>Meloidogynidae</taxon>
        <taxon>Meloidogyninae</taxon>
        <taxon>Meloidogyne</taxon>
    </lineage>
</organism>
<evidence type="ECO:0000256" key="1">
    <source>
        <dbReference type="SAM" id="SignalP"/>
    </source>
</evidence>
<feature type="signal peptide" evidence="1">
    <location>
        <begin position="1"/>
        <end position="24"/>
    </location>
</feature>
<protein>
    <submittedName>
        <fullName evidence="2">Uncharacterized protein</fullName>
    </submittedName>
</protein>
<dbReference type="AlphaFoldDB" id="A0A8S9ZDD0"/>
<evidence type="ECO:0000313" key="3">
    <source>
        <dbReference type="Proteomes" id="UP000605970"/>
    </source>
</evidence>
<name>A0A8S9ZDD0_9BILA</name>
<keyword evidence="3" id="KW-1185">Reference proteome</keyword>
<reference evidence="2" key="1">
    <citation type="journal article" date="2020" name="Ecol. Evol.">
        <title>Genome structure and content of the rice root-knot nematode (Meloidogyne graminicola).</title>
        <authorList>
            <person name="Phan N.T."/>
            <person name="Danchin E.G.J."/>
            <person name="Klopp C."/>
            <person name="Perfus-Barbeoch L."/>
            <person name="Kozlowski D.K."/>
            <person name="Koutsovoulos G.D."/>
            <person name="Lopez-Roques C."/>
            <person name="Bouchez O."/>
            <person name="Zahm M."/>
            <person name="Besnard G."/>
            <person name="Bellafiore S."/>
        </authorList>
    </citation>
    <scope>NUCLEOTIDE SEQUENCE</scope>
    <source>
        <strain evidence="2">VN-18</strain>
    </source>
</reference>
<dbReference type="Proteomes" id="UP000605970">
    <property type="component" value="Unassembled WGS sequence"/>
</dbReference>
<gene>
    <name evidence="2" type="ORF">Mgra_00009289</name>
</gene>
<comment type="caution">
    <text evidence="2">The sequence shown here is derived from an EMBL/GenBank/DDBJ whole genome shotgun (WGS) entry which is preliminary data.</text>
</comment>
<keyword evidence="1" id="KW-0732">Signal</keyword>
<feature type="chain" id="PRO_5035769604" evidence="1">
    <location>
        <begin position="25"/>
        <end position="181"/>
    </location>
</feature>
<proteinExistence type="predicted"/>
<sequence>MFFYKRNILIILFYFLFLIKNIKTNKQCEEPCIDMDLKPECKGIYKDNKQLAFHFFNNFYAKNEIDSLRHYIAIEIIIWHKHMDEILNNVRDWYINAITIKLRKWTVDIWNKWQNQFDKPYCFLFNKYSTLSALKVIRRNTPGFIIRMFSSIEELQKKDKTKQFNSKELGEAFFLTSIQVF</sequence>